<reference evidence="2 3" key="1">
    <citation type="submission" date="2024-01" db="EMBL/GenBank/DDBJ databases">
        <title>Comparative genomics of Cryptococcus and Kwoniella reveals pathogenesis evolution and contrasting modes of karyotype evolution via chromosome fusion or intercentromeric recombination.</title>
        <authorList>
            <person name="Coelho M.A."/>
            <person name="David-Palma M."/>
            <person name="Shea T."/>
            <person name="Bowers K."/>
            <person name="McGinley-Smith S."/>
            <person name="Mohammad A.W."/>
            <person name="Gnirke A."/>
            <person name="Yurkov A.M."/>
            <person name="Nowrousian M."/>
            <person name="Sun S."/>
            <person name="Cuomo C.A."/>
            <person name="Heitman J."/>
        </authorList>
    </citation>
    <scope>NUCLEOTIDE SEQUENCE [LARGE SCALE GENOMIC DNA]</scope>
    <source>
        <strain evidence="2">CBS 11374</strain>
    </source>
</reference>
<organism evidence="2 3">
    <name type="scientific">Kwoniella shivajii</name>
    <dbReference type="NCBI Taxonomy" id="564305"/>
    <lineage>
        <taxon>Eukaryota</taxon>
        <taxon>Fungi</taxon>
        <taxon>Dikarya</taxon>
        <taxon>Basidiomycota</taxon>
        <taxon>Agaricomycotina</taxon>
        <taxon>Tremellomycetes</taxon>
        <taxon>Tremellales</taxon>
        <taxon>Cryptococcaceae</taxon>
        <taxon>Kwoniella</taxon>
    </lineage>
</organism>
<sequence length="121" mass="13967">MILRTTKSSLYQFINRSNSSKPPYIPPKSGNPNHQNTAMPGLNVPPNHTHNDMRSIDAIRQAKSTKAARSSNLSKENKRRIEESARTDQLQEQQQQYHNVQERRYELQHNTCNVIKLLAMV</sequence>
<dbReference type="RefSeq" id="XP_062788523.1">
    <property type="nucleotide sequence ID" value="XM_062932472.1"/>
</dbReference>
<name>A0ABZ1CQ30_9TREE</name>
<feature type="region of interest" description="Disordered" evidence="1">
    <location>
        <begin position="14"/>
        <end position="97"/>
    </location>
</feature>
<feature type="compositionally biased region" description="Basic and acidic residues" evidence="1">
    <location>
        <begin position="75"/>
        <end position="86"/>
    </location>
</feature>
<evidence type="ECO:0000256" key="1">
    <source>
        <dbReference type="SAM" id="MobiDB-lite"/>
    </source>
</evidence>
<keyword evidence="3" id="KW-1185">Reference proteome</keyword>
<feature type="compositionally biased region" description="Polar residues" evidence="1">
    <location>
        <begin position="62"/>
        <end position="74"/>
    </location>
</feature>
<protein>
    <recommendedName>
        <fullName evidence="4">BZIP domain-containing protein</fullName>
    </recommendedName>
</protein>
<gene>
    <name evidence="2" type="ORF">IL334_000708</name>
</gene>
<evidence type="ECO:0000313" key="3">
    <source>
        <dbReference type="Proteomes" id="UP001329825"/>
    </source>
</evidence>
<proteinExistence type="predicted"/>
<dbReference type="Proteomes" id="UP001329825">
    <property type="component" value="Chromosome 1"/>
</dbReference>
<dbReference type="GeneID" id="87952839"/>
<evidence type="ECO:0000313" key="2">
    <source>
        <dbReference type="EMBL" id="WRT63783.1"/>
    </source>
</evidence>
<accession>A0ABZ1CQ30</accession>
<evidence type="ECO:0008006" key="4">
    <source>
        <dbReference type="Google" id="ProtNLM"/>
    </source>
</evidence>
<dbReference type="EMBL" id="CP141881">
    <property type="protein sequence ID" value="WRT63783.1"/>
    <property type="molecule type" value="Genomic_DNA"/>
</dbReference>